<keyword evidence="4" id="KW-0680">Restriction system</keyword>
<dbReference type="Gene3D" id="3.40.50.150">
    <property type="entry name" value="Vaccinia Virus protein VP39"/>
    <property type="match status" value="1"/>
</dbReference>
<evidence type="ECO:0000256" key="2">
    <source>
        <dbReference type="ARBA" id="ARBA00022679"/>
    </source>
</evidence>
<evidence type="ECO:0000256" key="3">
    <source>
        <dbReference type="ARBA" id="ARBA00022691"/>
    </source>
</evidence>
<keyword evidence="1" id="KW-0489">Methyltransferase</keyword>
<dbReference type="SUPFAM" id="SSF53335">
    <property type="entry name" value="S-adenosyl-L-methionine-dependent methyltransferases"/>
    <property type="match status" value="1"/>
</dbReference>
<dbReference type="InterPro" id="IPR029063">
    <property type="entry name" value="SAM-dependent_MTases_sf"/>
</dbReference>
<name>A0A8J3XAL2_9ACTN</name>
<keyword evidence="6" id="KW-1185">Reference proteome</keyword>
<dbReference type="InterPro" id="IPR031303">
    <property type="entry name" value="C5_meth_CS"/>
</dbReference>
<evidence type="ECO:0000313" key="5">
    <source>
        <dbReference type="EMBL" id="GII34147.1"/>
    </source>
</evidence>
<sequence>MGETLRDLMAENGWEGVDDWVKKANDIAPTIVGGSKKHGGADLGPTRAKRAWAALGVDAYGVHDTAPPYSDKRPMTEYGPKLTCEMVARLQGWDHKEYKWTFTGPKTSRYRQIGNAFPPPVAKALGLAIGAALRHEGEKRQLETDRAHDLVYRALRAAGDFMTVEQIMAKADIQLTDPEIERRITLLSRDFEIAKVEQSTGDLAYKLVEFKAFVGQNDHLRHEYVRTKPQTIS</sequence>
<protein>
    <recommendedName>
        <fullName evidence="7">DNA (cytosine-5-)-methyltransferase</fullName>
    </recommendedName>
</protein>
<keyword evidence="2" id="KW-0808">Transferase</keyword>
<evidence type="ECO:0000313" key="6">
    <source>
        <dbReference type="Proteomes" id="UP000650628"/>
    </source>
</evidence>
<dbReference type="Pfam" id="PF00145">
    <property type="entry name" value="DNA_methylase"/>
    <property type="match status" value="1"/>
</dbReference>
<dbReference type="PROSITE" id="PS00095">
    <property type="entry name" value="C5_MTASE_2"/>
    <property type="match status" value="1"/>
</dbReference>
<evidence type="ECO:0000256" key="4">
    <source>
        <dbReference type="ARBA" id="ARBA00022747"/>
    </source>
</evidence>
<dbReference type="Proteomes" id="UP000650628">
    <property type="component" value="Unassembled WGS sequence"/>
</dbReference>
<evidence type="ECO:0008006" key="7">
    <source>
        <dbReference type="Google" id="ProtNLM"/>
    </source>
</evidence>
<dbReference type="Gene3D" id="3.90.120.10">
    <property type="entry name" value="DNA Methylase, subunit A, domain 2"/>
    <property type="match status" value="1"/>
</dbReference>
<proteinExistence type="predicted"/>
<dbReference type="EMBL" id="BOOO01000047">
    <property type="protein sequence ID" value="GII34147.1"/>
    <property type="molecule type" value="Genomic_DNA"/>
</dbReference>
<organism evidence="5 6">
    <name type="scientific">Planotetraspora mira</name>
    <dbReference type="NCBI Taxonomy" id="58121"/>
    <lineage>
        <taxon>Bacteria</taxon>
        <taxon>Bacillati</taxon>
        <taxon>Actinomycetota</taxon>
        <taxon>Actinomycetes</taxon>
        <taxon>Streptosporangiales</taxon>
        <taxon>Streptosporangiaceae</taxon>
        <taxon>Planotetraspora</taxon>
    </lineage>
</organism>
<accession>A0A8J3XAL2</accession>
<keyword evidence="3" id="KW-0949">S-adenosyl-L-methionine</keyword>
<evidence type="ECO:0000256" key="1">
    <source>
        <dbReference type="ARBA" id="ARBA00022603"/>
    </source>
</evidence>
<comment type="caution">
    <text evidence="5">The sequence shown here is derived from an EMBL/GenBank/DDBJ whole genome shotgun (WGS) entry which is preliminary data.</text>
</comment>
<reference evidence="5 6" key="1">
    <citation type="submission" date="2021-01" db="EMBL/GenBank/DDBJ databases">
        <title>Whole genome shotgun sequence of Planotetraspora mira NBRC 15435.</title>
        <authorList>
            <person name="Komaki H."/>
            <person name="Tamura T."/>
        </authorList>
    </citation>
    <scope>NUCLEOTIDE SEQUENCE [LARGE SCALE GENOMIC DNA]</scope>
    <source>
        <strain evidence="5 6">NBRC 15435</strain>
    </source>
</reference>
<dbReference type="AlphaFoldDB" id="A0A8J3XAL2"/>
<gene>
    <name evidence="5" type="ORF">Pmi06nite_75890</name>
</gene>
<dbReference type="InterPro" id="IPR001525">
    <property type="entry name" value="C5_MeTfrase"/>
</dbReference>
<dbReference type="GO" id="GO:0008168">
    <property type="term" value="F:methyltransferase activity"/>
    <property type="evidence" value="ECO:0007669"/>
    <property type="project" value="UniProtKB-KW"/>
</dbReference>
<dbReference type="GO" id="GO:0032259">
    <property type="term" value="P:methylation"/>
    <property type="evidence" value="ECO:0007669"/>
    <property type="project" value="UniProtKB-KW"/>
</dbReference>
<dbReference type="GO" id="GO:0009307">
    <property type="term" value="P:DNA restriction-modification system"/>
    <property type="evidence" value="ECO:0007669"/>
    <property type="project" value="UniProtKB-KW"/>
</dbReference>